<evidence type="ECO:0000256" key="4">
    <source>
        <dbReference type="ARBA" id="ARBA00022729"/>
    </source>
</evidence>
<organism evidence="18">
    <name type="scientific">Darwinula stevensoni</name>
    <dbReference type="NCBI Taxonomy" id="69355"/>
    <lineage>
        <taxon>Eukaryota</taxon>
        <taxon>Metazoa</taxon>
        <taxon>Ecdysozoa</taxon>
        <taxon>Arthropoda</taxon>
        <taxon>Crustacea</taxon>
        <taxon>Oligostraca</taxon>
        <taxon>Ostracoda</taxon>
        <taxon>Podocopa</taxon>
        <taxon>Podocopida</taxon>
        <taxon>Darwinulocopina</taxon>
        <taxon>Darwinuloidea</taxon>
        <taxon>Darwinulidae</taxon>
        <taxon>Darwinula</taxon>
    </lineage>
</organism>
<dbReference type="InterPro" id="IPR021190">
    <property type="entry name" value="Pept_M10A"/>
</dbReference>
<evidence type="ECO:0000313" key="18">
    <source>
        <dbReference type="EMBL" id="CAD7250175.1"/>
    </source>
</evidence>
<dbReference type="InterPro" id="IPR033739">
    <property type="entry name" value="M10A_MMP"/>
</dbReference>
<dbReference type="GO" id="GO:0031012">
    <property type="term" value="C:extracellular matrix"/>
    <property type="evidence" value="ECO:0007669"/>
    <property type="project" value="InterPro"/>
</dbReference>
<feature type="binding site" evidence="12">
    <location>
        <position position="252"/>
    </location>
    <ligand>
        <name>Ca(2+)</name>
        <dbReference type="ChEBI" id="CHEBI:29108"/>
        <label>3</label>
    </ligand>
</feature>
<name>A0A7R9A9T9_9CRUS</name>
<dbReference type="InterPro" id="IPR024079">
    <property type="entry name" value="MetalloPept_cat_dom_sf"/>
</dbReference>
<feature type="region of interest" description="Disordered" evidence="16">
    <location>
        <begin position="324"/>
        <end position="363"/>
    </location>
</feature>
<dbReference type="PROSITE" id="PS51642">
    <property type="entry name" value="HEMOPEXIN_2"/>
    <property type="match status" value="3"/>
</dbReference>
<evidence type="ECO:0000256" key="9">
    <source>
        <dbReference type="ARBA" id="ARBA00023145"/>
    </source>
</evidence>
<dbReference type="PROSITE" id="PS00546">
    <property type="entry name" value="CYSTEINE_SWITCH"/>
    <property type="match status" value="1"/>
</dbReference>
<keyword evidence="19" id="KW-1185">Reference proteome</keyword>
<keyword evidence="2" id="KW-0645">Protease</keyword>
<dbReference type="Pfam" id="PF00045">
    <property type="entry name" value="Hemopexin"/>
    <property type="match status" value="2"/>
</dbReference>
<dbReference type="InterPro" id="IPR002477">
    <property type="entry name" value="Peptidoglycan-bd-like"/>
</dbReference>
<dbReference type="GO" id="GO:0008270">
    <property type="term" value="F:zinc ion binding"/>
    <property type="evidence" value="ECO:0007669"/>
    <property type="project" value="InterPro"/>
</dbReference>
<feature type="binding site" evidence="12">
    <location>
        <position position="376"/>
    </location>
    <ligand>
        <name>Ca(2+)</name>
        <dbReference type="ChEBI" id="CHEBI:29108"/>
        <label>5</label>
    </ligand>
</feature>
<evidence type="ECO:0000256" key="1">
    <source>
        <dbReference type="ARBA" id="ARBA00010370"/>
    </source>
</evidence>
<keyword evidence="8" id="KW-0482">Metalloprotease</keyword>
<keyword evidence="5" id="KW-0677">Repeat</keyword>
<evidence type="ECO:0000256" key="11">
    <source>
        <dbReference type="PIRSR" id="PIRSR001191-2"/>
    </source>
</evidence>
<feature type="short sequence motif" description="Cysteine switch" evidence="14">
    <location>
        <begin position="130"/>
        <end position="140"/>
    </location>
</feature>
<feature type="compositionally biased region" description="Pro residues" evidence="16">
    <location>
        <begin position="339"/>
        <end position="361"/>
    </location>
</feature>
<evidence type="ECO:0000256" key="8">
    <source>
        <dbReference type="ARBA" id="ARBA00023049"/>
    </source>
</evidence>
<feature type="binding site" evidence="12">
    <location>
        <position position="221"/>
    </location>
    <ligand>
        <name>Zn(2+)</name>
        <dbReference type="ChEBI" id="CHEBI:29105"/>
        <label>1</label>
    </ligand>
</feature>
<keyword evidence="12" id="KW-0106">Calcium</keyword>
<evidence type="ECO:0000256" key="15">
    <source>
        <dbReference type="PROSITE-ProRule" id="PRU01011"/>
    </source>
</evidence>
<dbReference type="InterPro" id="IPR001818">
    <property type="entry name" value="Pept_M10_metallopeptidase"/>
</dbReference>
<keyword evidence="4" id="KW-0732">Signal</keyword>
<sequence length="586" mass="65961">MTIVHSSHEFAPEKCDCQADLDSEKEEWQTRLRPEEGVGMAGEELSLRLGLTFCFIATSSALPISNSGLIGGSAQRYLVQFGYLPESDVEVGNLRTEDELVNALKHLQRYAGIPATGEMDAATRKLLKKPRCGLPDPIPVESGRRNKRYTLQGAKWDHTNLTWRVDKWTTHLGKHEVRTELEHAFELWSSASRLTFTEIRHHSSDNDADILVSFHRGYHEDGYPFDGEGTVLAHAFFPGSGRGGDAHFDDEEKWASHPTVGGKGGVSLFAVAAHEFGHSLGLSHSSVESALMFPWYKGLEYSYTLPKDDTYGIEQLYGAKDGTRWAPLPPNPATSSPSIPVPPTTSPPTPRTTPVNPPPKPVDVKPDSCDTAYDAISVIRGELFIFRGKYFWRVGKDGLVQGEAIEITRFWYGLPNDLTHVDALYERPHDMKIVFFIDAEYYVFEGNQKENGYPRPLTDLGLPSDLSHIDGAMVWGHNGKTYFFSSTMYWRCYHETGGVSDRKHTGQPHSVHMAKLVKNVKAWIRFRPVIKMDTLHTTMRFDEEHGKVELDYPRDMSMWRGIPYNIDAVTQWSDGESYAKFLLFGS</sequence>
<keyword evidence="7 11" id="KW-0862">Zinc</keyword>
<dbReference type="GO" id="GO:0006508">
    <property type="term" value="P:proteolysis"/>
    <property type="evidence" value="ECO:0007669"/>
    <property type="project" value="UniProtKB-KW"/>
</dbReference>
<feature type="binding site" evidence="12">
    <location>
        <position position="219"/>
    </location>
    <ligand>
        <name>Zn(2+)</name>
        <dbReference type="ChEBI" id="CHEBI:29105"/>
        <label>1</label>
    </ligand>
</feature>
<feature type="binding site" evidence="12">
    <location>
        <position position="250"/>
    </location>
    <ligand>
        <name>Ca(2+)</name>
        <dbReference type="ChEBI" id="CHEBI:29108"/>
        <label>1</label>
    </ligand>
</feature>
<dbReference type="EMBL" id="LR902215">
    <property type="protein sequence ID" value="CAD7250175.1"/>
    <property type="molecule type" value="Genomic_DNA"/>
</dbReference>
<evidence type="ECO:0000256" key="6">
    <source>
        <dbReference type="ARBA" id="ARBA00022801"/>
    </source>
</evidence>
<dbReference type="InterPro" id="IPR006026">
    <property type="entry name" value="Peptidase_Metallo"/>
</dbReference>
<dbReference type="OrthoDB" id="406838at2759"/>
<feature type="binding site" evidence="12">
    <location>
        <position position="226"/>
    </location>
    <ligand>
        <name>Ca(2+)</name>
        <dbReference type="ChEBI" id="CHEBI:29108"/>
        <label>3</label>
    </ligand>
</feature>
<dbReference type="Proteomes" id="UP000677054">
    <property type="component" value="Unassembled WGS sequence"/>
</dbReference>
<dbReference type="InterPro" id="IPR000585">
    <property type="entry name" value="Hemopexin-like_dom"/>
</dbReference>
<feature type="active site" evidence="10">
    <location>
        <position position="275"/>
    </location>
</feature>
<dbReference type="EMBL" id="CAJPEV010002698">
    <property type="protein sequence ID" value="CAG0897780.1"/>
    <property type="molecule type" value="Genomic_DNA"/>
</dbReference>
<evidence type="ECO:0000259" key="17">
    <source>
        <dbReference type="SMART" id="SM00235"/>
    </source>
</evidence>
<feature type="binding site" evidence="12">
    <location>
        <position position="422"/>
    </location>
    <ligand>
        <name>Ca(2+)</name>
        <dbReference type="ChEBI" id="CHEBI:29108"/>
        <label>4</label>
    </ligand>
</feature>
<reference evidence="18" key="1">
    <citation type="submission" date="2020-11" db="EMBL/GenBank/DDBJ databases">
        <authorList>
            <person name="Tran Van P."/>
        </authorList>
    </citation>
    <scope>NUCLEOTIDE SEQUENCE</scope>
</reference>
<dbReference type="PRINTS" id="PR00138">
    <property type="entry name" value="MATRIXIN"/>
</dbReference>
<evidence type="ECO:0000256" key="12">
    <source>
        <dbReference type="PIRSR" id="PIRSR621190-2"/>
    </source>
</evidence>
<dbReference type="GO" id="GO:0005615">
    <property type="term" value="C:extracellular space"/>
    <property type="evidence" value="ECO:0007669"/>
    <property type="project" value="TreeGrafter"/>
</dbReference>
<evidence type="ECO:0000256" key="10">
    <source>
        <dbReference type="PIRSR" id="PIRSR001191-1"/>
    </source>
</evidence>
<feature type="binding site" evidence="12">
    <location>
        <position position="472"/>
    </location>
    <ligand>
        <name>Ca(2+)</name>
        <dbReference type="ChEBI" id="CHEBI:29108"/>
        <label>5</label>
    </ligand>
</feature>
<evidence type="ECO:0000313" key="19">
    <source>
        <dbReference type="Proteomes" id="UP000677054"/>
    </source>
</evidence>
<feature type="binding site" evidence="12">
    <location>
        <position position="247"/>
    </location>
    <ligand>
        <name>Zn(2+)</name>
        <dbReference type="ChEBI" id="CHEBI:29105"/>
        <label>1</label>
    </ligand>
</feature>
<feature type="repeat" description="Hemopexin" evidence="15">
    <location>
        <begin position="418"/>
        <end position="464"/>
    </location>
</feature>
<feature type="binding site" evidence="12">
    <location>
        <position position="209"/>
    </location>
    <ligand>
        <name>Ca(2+)</name>
        <dbReference type="ChEBI" id="CHEBI:29108"/>
        <label>2</label>
    </ligand>
</feature>
<proteinExistence type="inferred from homology"/>
<feature type="binding site" evidence="11">
    <location>
        <position position="284"/>
    </location>
    <ligand>
        <name>Zn(2+)</name>
        <dbReference type="ChEBI" id="CHEBI:29105"/>
        <label>2</label>
        <note>catalytic</note>
    </ligand>
</feature>
<dbReference type="InterPro" id="IPR036375">
    <property type="entry name" value="Hemopexin-like_dom_sf"/>
</dbReference>
<dbReference type="GO" id="GO:0004222">
    <property type="term" value="F:metalloendopeptidase activity"/>
    <property type="evidence" value="ECO:0007669"/>
    <property type="project" value="InterPro"/>
</dbReference>
<feature type="binding site" evidence="11">
    <location>
        <position position="274"/>
    </location>
    <ligand>
        <name>Zn(2+)</name>
        <dbReference type="ChEBI" id="CHEBI:29105"/>
        <label>2</label>
        <note>catalytic</note>
    </ligand>
</feature>
<evidence type="ECO:0000256" key="3">
    <source>
        <dbReference type="ARBA" id="ARBA00022723"/>
    </source>
</evidence>
<comment type="cofactor">
    <cofactor evidence="12">
        <name>Zn(2+)</name>
        <dbReference type="ChEBI" id="CHEBI:29105"/>
    </cofactor>
    <text evidence="12">Binds 2 Zn(2+) ions per subunit.</text>
</comment>
<dbReference type="InterPro" id="IPR036365">
    <property type="entry name" value="PGBD-like_sf"/>
</dbReference>
<dbReference type="AlphaFoldDB" id="A0A7R9A9T9"/>
<feature type="binding site" evidence="12">
    <location>
        <position position="234"/>
    </location>
    <ligand>
        <name>Zn(2+)</name>
        <dbReference type="ChEBI" id="CHEBI:29105"/>
        <label>1</label>
    </ligand>
</feature>
<evidence type="ECO:0000256" key="14">
    <source>
        <dbReference type="PIRSR" id="PIRSR621190-5"/>
    </source>
</evidence>
<evidence type="ECO:0000256" key="5">
    <source>
        <dbReference type="ARBA" id="ARBA00022737"/>
    </source>
</evidence>
<evidence type="ECO:0000256" key="2">
    <source>
        <dbReference type="ARBA" id="ARBA00022670"/>
    </source>
</evidence>
<feature type="non-terminal residue" evidence="18">
    <location>
        <position position="586"/>
    </location>
</feature>
<dbReference type="Pfam" id="PF00413">
    <property type="entry name" value="Peptidase_M10"/>
    <property type="match status" value="1"/>
</dbReference>
<dbReference type="SMART" id="SM00120">
    <property type="entry name" value="HX"/>
    <property type="match status" value="3"/>
</dbReference>
<dbReference type="PANTHER" id="PTHR10201">
    <property type="entry name" value="MATRIX METALLOPROTEINASE"/>
    <property type="match status" value="1"/>
</dbReference>
<dbReference type="GO" id="GO:0030198">
    <property type="term" value="P:extracellular matrix organization"/>
    <property type="evidence" value="ECO:0007669"/>
    <property type="project" value="TreeGrafter"/>
</dbReference>
<dbReference type="SUPFAM" id="SSF55486">
    <property type="entry name" value="Metalloproteases ('zincins'), catalytic domain"/>
    <property type="match status" value="1"/>
</dbReference>
<feature type="modified residue" description="Phosphotyrosine; by PKDCC" evidence="13">
    <location>
        <position position="453"/>
    </location>
</feature>
<feature type="repeat" description="Hemopexin" evidence="15">
    <location>
        <begin position="466"/>
        <end position="510"/>
    </location>
</feature>
<dbReference type="SUPFAM" id="SSF47090">
    <property type="entry name" value="PGBD-like"/>
    <property type="match status" value="1"/>
</dbReference>
<feature type="domain" description="Peptidase metallopeptidase" evidence="17">
    <location>
        <begin position="152"/>
        <end position="319"/>
    </location>
</feature>
<dbReference type="Gene3D" id="3.40.390.10">
    <property type="entry name" value="Collagenase (Catalytic Domain)"/>
    <property type="match status" value="1"/>
</dbReference>
<dbReference type="SUPFAM" id="SSF50923">
    <property type="entry name" value="Hemopexin-like domain"/>
    <property type="match status" value="2"/>
</dbReference>
<feature type="binding site" evidence="11">
    <location>
        <position position="278"/>
    </location>
    <ligand>
        <name>Zn(2+)</name>
        <dbReference type="ChEBI" id="CHEBI:29105"/>
        <label>2</label>
        <note>catalytic</note>
    </ligand>
</feature>
<gene>
    <name evidence="18" type="ORF">DSTB1V02_LOCUS9957</name>
</gene>
<evidence type="ECO:0000256" key="16">
    <source>
        <dbReference type="SAM" id="MobiDB-lite"/>
    </source>
</evidence>
<dbReference type="PANTHER" id="PTHR10201:SF308">
    <property type="entry name" value="MATRIX METALLOPROTEINASE 2"/>
    <property type="match status" value="1"/>
</dbReference>
<dbReference type="CDD" id="cd04278">
    <property type="entry name" value="ZnMc_MMP"/>
    <property type="match status" value="1"/>
</dbReference>
<feature type="binding site" evidence="12">
    <location>
        <position position="374"/>
    </location>
    <ligand>
        <name>Ca(2+)</name>
        <dbReference type="ChEBI" id="CHEBI:29108"/>
        <label>4</label>
    </ligand>
</feature>
<feature type="binding site" evidence="12">
    <location>
        <position position="227"/>
    </location>
    <ligand>
        <name>Ca(2+)</name>
        <dbReference type="ChEBI" id="CHEBI:29108"/>
        <label>3</label>
    </ligand>
</feature>
<dbReference type="InterPro" id="IPR021158">
    <property type="entry name" value="Pept_M10A_Zn_BS"/>
</dbReference>
<evidence type="ECO:0000256" key="13">
    <source>
        <dbReference type="PIRSR" id="PIRSR621190-4"/>
    </source>
</evidence>
<evidence type="ECO:0000256" key="7">
    <source>
        <dbReference type="ARBA" id="ARBA00022833"/>
    </source>
</evidence>
<comment type="cofactor">
    <cofactor evidence="12">
        <name>Ca(2+)</name>
        <dbReference type="ChEBI" id="CHEBI:29108"/>
    </cofactor>
    <text evidence="12">Can bind about 5 Ca(2+) ions per subunit.</text>
</comment>
<feature type="binding site" evidence="12">
    <location>
        <position position="245"/>
    </location>
    <ligand>
        <name>Ca(2+)</name>
        <dbReference type="ChEBI" id="CHEBI:29108"/>
        <label>2</label>
    </ligand>
</feature>
<keyword evidence="6" id="KW-0378">Hydrolase</keyword>
<feature type="binding site" description="in inhibited form" evidence="12">
    <location>
        <position position="132"/>
    </location>
    <ligand>
        <name>Zn(2+)</name>
        <dbReference type="ChEBI" id="CHEBI:29105"/>
        <label>2</label>
        <note>catalytic</note>
    </ligand>
</feature>
<dbReference type="Gene3D" id="2.110.10.10">
    <property type="entry name" value="Hemopexin-like domain"/>
    <property type="match status" value="2"/>
</dbReference>
<dbReference type="SMART" id="SM00235">
    <property type="entry name" value="ZnMc"/>
    <property type="match status" value="1"/>
</dbReference>
<feature type="repeat" description="Hemopexin" evidence="15">
    <location>
        <begin position="366"/>
        <end position="414"/>
    </location>
</feature>
<dbReference type="CDD" id="cd00094">
    <property type="entry name" value="HX"/>
    <property type="match status" value="1"/>
</dbReference>
<feature type="binding site" evidence="12">
    <location>
        <position position="292"/>
    </location>
    <ligand>
        <name>Zn(2+)</name>
        <dbReference type="ChEBI" id="CHEBI:29105"/>
        <label>2</label>
        <note>catalytic</note>
    </ligand>
</feature>
<dbReference type="PIRSF" id="PIRSF001191">
    <property type="entry name" value="Peptidase_M10A_matrix"/>
    <property type="match status" value="1"/>
</dbReference>
<protein>
    <recommendedName>
        <fullName evidence="17">Peptidase metallopeptidase domain-containing protein</fullName>
    </recommendedName>
</protein>
<accession>A0A7R9A9T9</accession>
<dbReference type="Pfam" id="PF01471">
    <property type="entry name" value="PG_binding_1"/>
    <property type="match status" value="1"/>
</dbReference>
<dbReference type="FunFam" id="3.40.390.10:FF:000022">
    <property type="entry name" value="Matrix metalloproteinase 1, isoform C"/>
    <property type="match status" value="1"/>
</dbReference>
<keyword evidence="9" id="KW-0865">Zymogen</keyword>
<feature type="binding site" evidence="12">
    <location>
        <position position="249"/>
    </location>
    <ligand>
        <name>Ca(2+)</name>
        <dbReference type="ChEBI" id="CHEBI:29108"/>
        <label>3</label>
    </ligand>
</feature>
<feature type="binding site" evidence="12">
    <location>
        <position position="252"/>
    </location>
    <ligand>
        <name>Ca(2+)</name>
        <dbReference type="ChEBI" id="CHEBI:29108"/>
        <label>1</label>
    </ligand>
</feature>
<feature type="binding site" evidence="12">
    <location>
        <position position="243"/>
    </location>
    <ligand>
        <name>Ca(2+)</name>
        <dbReference type="ChEBI" id="CHEBI:29108"/>
        <label>2</label>
    </ligand>
</feature>
<keyword evidence="3 11" id="KW-0479">Metal-binding</keyword>
<comment type="similarity">
    <text evidence="1">Belongs to the peptidase M10A family.</text>
</comment>
<dbReference type="InterPro" id="IPR018487">
    <property type="entry name" value="Hemopexin-like_repeat"/>
</dbReference>
<dbReference type="GO" id="GO:0030574">
    <property type="term" value="P:collagen catabolic process"/>
    <property type="evidence" value="ECO:0007669"/>
    <property type="project" value="TreeGrafter"/>
</dbReference>